<dbReference type="Proteomes" id="UP000009134">
    <property type="component" value="Chromosome"/>
</dbReference>
<dbReference type="AlphaFoldDB" id="Q2G7G6"/>
<dbReference type="STRING" id="279238.Saro_1767"/>
<dbReference type="HOGENOM" id="CLU_185252_0_0_5"/>
<accession>Q2G7G6</accession>
<dbReference type="RefSeq" id="WP_011445417.1">
    <property type="nucleotide sequence ID" value="NC_007794.1"/>
</dbReference>
<evidence type="ECO:0000313" key="1">
    <source>
        <dbReference type="EMBL" id="ABD26207.1"/>
    </source>
</evidence>
<dbReference type="KEGG" id="nar:Saro_1767"/>
<evidence type="ECO:0000313" key="2">
    <source>
        <dbReference type="Proteomes" id="UP000009134"/>
    </source>
</evidence>
<name>Q2G7G6_NOVAD</name>
<sequence length="88" mass="9677">MNTTIRAEPCDQIAAFWNDHATVLRREAADGVFHGLASLHSGTFADMVRMVARMPADERSGLVIEKSGDRQYSPAEIMTLAARIDFPA</sequence>
<gene>
    <name evidence="1" type="ordered locus">Saro_1767</name>
</gene>
<dbReference type="EMBL" id="CP000248">
    <property type="protein sequence ID" value="ABD26207.1"/>
    <property type="molecule type" value="Genomic_DNA"/>
</dbReference>
<reference evidence="2" key="1">
    <citation type="submission" date="2006-01" db="EMBL/GenBank/DDBJ databases">
        <title>Complete sequence of Novosphingobium aromaticivorans DSM 12444.</title>
        <authorList>
            <consortium name="US DOE Joint Genome Institute"/>
            <person name="Copeland A."/>
            <person name="Lucas S."/>
            <person name="Lapidus A."/>
            <person name="Barry K."/>
            <person name="Detter J.C."/>
            <person name="Glavina T."/>
            <person name="Hammon N."/>
            <person name="Israni S."/>
            <person name="Pitluck S."/>
            <person name="Chain P."/>
            <person name="Malfatti S."/>
            <person name="Shin M."/>
            <person name="Vergez L."/>
            <person name="Schmutz J."/>
            <person name="Larimer F."/>
            <person name="Land M."/>
            <person name="Kyrpides N."/>
            <person name="Ivanova N."/>
            <person name="Fredrickson J."/>
            <person name="Balkwill D."/>
            <person name="Romine M.F."/>
            <person name="Richardson P."/>
        </authorList>
    </citation>
    <scope>NUCLEOTIDE SEQUENCE [LARGE SCALE GENOMIC DNA]</scope>
    <source>
        <strain evidence="2">ATCC 700278 / DSM 12444 / CCUG 56034 / CIP 105152 / NBRC 16084 / F199</strain>
    </source>
</reference>
<proteinExistence type="predicted"/>
<dbReference type="eggNOG" id="ENOG5031B8G">
    <property type="taxonomic scope" value="Bacteria"/>
</dbReference>
<keyword evidence="2" id="KW-1185">Reference proteome</keyword>
<organism evidence="1 2">
    <name type="scientific">Novosphingobium aromaticivorans (strain ATCC 700278 / DSM 12444 / CCUG 56034 / CIP 105152 / NBRC 16084 / F199)</name>
    <dbReference type="NCBI Taxonomy" id="279238"/>
    <lineage>
        <taxon>Bacteria</taxon>
        <taxon>Pseudomonadati</taxon>
        <taxon>Pseudomonadota</taxon>
        <taxon>Alphaproteobacteria</taxon>
        <taxon>Sphingomonadales</taxon>
        <taxon>Sphingomonadaceae</taxon>
        <taxon>Novosphingobium</taxon>
    </lineage>
</organism>
<protein>
    <submittedName>
        <fullName evidence="1">Uncharacterized protein</fullName>
    </submittedName>
</protein>